<reference evidence="2 3" key="1">
    <citation type="submission" date="2021-06" db="EMBL/GenBank/DDBJ databases">
        <title>Caerostris darwini draft genome.</title>
        <authorList>
            <person name="Kono N."/>
            <person name="Arakawa K."/>
        </authorList>
    </citation>
    <scope>NUCLEOTIDE SEQUENCE [LARGE SCALE GENOMIC DNA]</scope>
</reference>
<name>A0AAV4UA25_9ARAC</name>
<protein>
    <submittedName>
        <fullName evidence="2">Uncharacterized protein</fullName>
    </submittedName>
</protein>
<dbReference type="EMBL" id="BPLQ01010922">
    <property type="protein sequence ID" value="GIY54465.1"/>
    <property type="molecule type" value="Genomic_DNA"/>
</dbReference>
<sequence>MIFPDSWRQCLSYRQNSSQSGESQITKGSRLQEQGGEWEEKFSILPVTGKARKSLFCQIALCADNWRLMLYSLVTNRAALYPS</sequence>
<feature type="region of interest" description="Disordered" evidence="1">
    <location>
        <begin position="14"/>
        <end position="34"/>
    </location>
</feature>
<keyword evidence="3" id="KW-1185">Reference proteome</keyword>
<evidence type="ECO:0000313" key="2">
    <source>
        <dbReference type="EMBL" id="GIY54465.1"/>
    </source>
</evidence>
<evidence type="ECO:0000256" key="1">
    <source>
        <dbReference type="SAM" id="MobiDB-lite"/>
    </source>
</evidence>
<evidence type="ECO:0000313" key="3">
    <source>
        <dbReference type="Proteomes" id="UP001054837"/>
    </source>
</evidence>
<comment type="caution">
    <text evidence="2">The sequence shown here is derived from an EMBL/GenBank/DDBJ whole genome shotgun (WGS) entry which is preliminary data.</text>
</comment>
<proteinExistence type="predicted"/>
<dbReference type="AlphaFoldDB" id="A0AAV4UA25"/>
<gene>
    <name evidence="2" type="ORF">CDAR_89171</name>
</gene>
<dbReference type="Proteomes" id="UP001054837">
    <property type="component" value="Unassembled WGS sequence"/>
</dbReference>
<feature type="compositionally biased region" description="Polar residues" evidence="1">
    <location>
        <begin position="14"/>
        <end position="32"/>
    </location>
</feature>
<accession>A0AAV4UA25</accession>
<organism evidence="2 3">
    <name type="scientific">Caerostris darwini</name>
    <dbReference type="NCBI Taxonomy" id="1538125"/>
    <lineage>
        <taxon>Eukaryota</taxon>
        <taxon>Metazoa</taxon>
        <taxon>Ecdysozoa</taxon>
        <taxon>Arthropoda</taxon>
        <taxon>Chelicerata</taxon>
        <taxon>Arachnida</taxon>
        <taxon>Araneae</taxon>
        <taxon>Araneomorphae</taxon>
        <taxon>Entelegynae</taxon>
        <taxon>Araneoidea</taxon>
        <taxon>Araneidae</taxon>
        <taxon>Caerostris</taxon>
    </lineage>
</organism>